<dbReference type="Proteomes" id="UP000019265">
    <property type="component" value="Chromosome"/>
</dbReference>
<reference evidence="2 3" key="1">
    <citation type="journal article" date="2014" name="Genome Biol. Evol.">
        <title>Molecular evolution of the substrate utilization strategies and putative virulence factors in mosquito-associated Spiroplasma species.</title>
        <authorList>
            <person name="Chang T.H."/>
            <person name="Lo W.S."/>
            <person name="Ku C."/>
            <person name="Chen L.L."/>
            <person name="Kuo C.H."/>
        </authorList>
    </citation>
    <scope>NUCLEOTIDE SEQUENCE [LARGE SCALE GENOMIC DNA]</scope>
    <source>
        <strain evidence="2">Ar-1343</strain>
    </source>
</reference>
<proteinExistence type="predicted"/>
<evidence type="ECO:0000256" key="1">
    <source>
        <dbReference type="SAM" id="Phobius"/>
    </source>
</evidence>
<dbReference type="KEGG" id="ssab:SSABA_v1c03180"/>
<feature type="transmembrane region" description="Helical" evidence="1">
    <location>
        <begin position="95"/>
        <end position="119"/>
    </location>
</feature>
<organism evidence="2 3">
    <name type="scientific">Spiroplasma sabaudiense Ar-1343</name>
    <dbReference type="NCBI Taxonomy" id="1276257"/>
    <lineage>
        <taxon>Bacteria</taxon>
        <taxon>Bacillati</taxon>
        <taxon>Mycoplasmatota</taxon>
        <taxon>Mollicutes</taxon>
        <taxon>Entomoplasmatales</taxon>
        <taxon>Spiroplasmataceae</taxon>
        <taxon>Spiroplasma</taxon>
    </lineage>
</organism>
<feature type="transmembrane region" description="Helical" evidence="1">
    <location>
        <begin position="131"/>
        <end position="157"/>
    </location>
</feature>
<feature type="transmembrane region" description="Helical" evidence="1">
    <location>
        <begin position="52"/>
        <end position="74"/>
    </location>
</feature>
<feature type="transmembrane region" description="Helical" evidence="1">
    <location>
        <begin position="236"/>
        <end position="255"/>
    </location>
</feature>
<feature type="transmembrane region" description="Helical" evidence="1">
    <location>
        <begin position="169"/>
        <end position="190"/>
    </location>
</feature>
<feature type="transmembrane region" description="Helical" evidence="1">
    <location>
        <begin position="323"/>
        <end position="347"/>
    </location>
</feature>
<name>W6AA67_9MOLU</name>
<protein>
    <recommendedName>
        <fullName evidence="4">Transmembrane protein</fullName>
    </recommendedName>
</protein>
<dbReference type="RefSeq" id="WP_025250866.1">
    <property type="nucleotide sequence ID" value="NZ_CP006934.1"/>
</dbReference>
<dbReference type="OrthoDB" id="387949at2"/>
<sequence>MSQEFNKKYKNFSNILSPVGTMFTKRYLKNRSVKIASEGDFVNRVQICVPTFFTIIVCSLLFILATYYKISLALEIKNINIDQDSKSYISYQIKLLNAFLGVIGFNLMFSLTIMIFYLNVSLGKSIKYFTIFYNVVFVFQILIISNIAFVLDFFGLLTDISSIKLWSDFLVEGWIWIVVIGIAVFTFTLYGKIFSHINGLNREWLKISMLKKTGSRENAFIFKFWIHPNENRARKLMIISGSMSMVMASALHLISVFMKVNINEMKYFLLFLGIIVIFASFIIPYNNFSIYYFGAILLVFTGLVIYSLVIIQKKSFLNGMQYLYVYFFNIIIWITCLFSNINIWIAVLNKVKIYAVVVKPFESDEDFKEGVKNLTSPKLENSV</sequence>
<feature type="transmembrane region" description="Helical" evidence="1">
    <location>
        <begin position="291"/>
        <end position="311"/>
    </location>
</feature>
<evidence type="ECO:0000313" key="3">
    <source>
        <dbReference type="Proteomes" id="UP000019265"/>
    </source>
</evidence>
<evidence type="ECO:0000313" key="2">
    <source>
        <dbReference type="EMBL" id="AHI53730.1"/>
    </source>
</evidence>
<dbReference type="HOGENOM" id="CLU_727419_0_0_14"/>
<dbReference type="STRING" id="1276257.SSABA_v1c03180"/>
<feature type="transmembrane region" description="Helical" evidence="1">
    <location>
        <begin position="267"/>
        <end position="285"/>
    </location>
</feature>
<keyword evidence="1" id="KW-1133">Transmembrane helix</keyword>
<accession>W6AA67</accession>
<keyword evidence="1" id="KW-0812">Transmembrane</keyword>
<gene>
    <name evidence="2" type="ORF">SSABA_v1c03180</name>
</gene>
<dbReference type="EMBL" id="CP006934">
    <property type="protein sequence ID" value="AHI53730.1"/>
    <property type="molecule type" value="Genomic_DNA"/>
</dbReference>
<keyword evidence="1" id="KW-0472">Membrane</keyword>
<evidence type="ECO:0008006" key="4">
    <source>
        <dbReference type="Google" id="ProtNLM"/>
    </source>
</evidence>
<keyword evidence="3" id="KW-1185">Reference proteome</keyword>
<dbReference type="AlphaFoldDB" id="W6AA67"/>
<dbReference type="PATRIC" id="fig|1276257.3.peg.324"/>